<evidence type="ECO:0000256" key="9">
    <source>
        <dbReference type="RuleBase" id="RU361200"/>
    </source>
</evidence>
<feature type="binding site" evidence="8">
    <location>
        <begin position="267"/>
        <end position="268"/>
    </location>
    <ligand>
        <name>ATP</name>
        <dbReference type="ChEBI" id="CHEBI:30616"/>
    </ligand>
</feature>
<dbReference type="FunFam" id="3.40.50.20:FF:000016">
    <property type="entry name" value="N5-carboxyaminoimidazole ribonucleotide synthase"/>
    <property type="match status" value="1"/>
</dbReference>
<dbReference type="RefSeq" id="WP_114289701.1">
    <property type="nucleotide sequence ID" value="NZ_JBMAKV010000009.1"/>
</dbReference>
<evidence type="ECO:0000313" key="11">
    <source>
        <dbReference type="Proteomes" id="UP000288197"/>
    </source>
</evidence>
<dbReference type="HAMAP" id="MF_01928">
    <property type="entry name" value="PurK"/>
    <property type="match status" value="1"/>
</dbReference>
<keyword evidence="4 8" id="KW-0547">Nucleotide-binding</keyword>
<dbReference type="InterPro" id="IPR005875">
    <property type="entry name" value="PurK"/>
</dbReference>
<keyword evidence="11" id="KW-1185">Reference proteome</keyword>
<comment type="subunit">
    <text evidence="8 9">Homodimer.</text>
</comment>
<keyword evidence="5 8" id="KW-0658">Purine biosynthesis</keyword>
<dbReference type="UniPathway" id="UPA00074">
    <property type="reaction ID" value="UER00942"/>
</dbReference>
<dbReference type="GO" id="GO:0046872">
    <property type="term" value="F:metal ion binding"/>
    <property type="evidence" value="ECO:0007669"/>
    <property type="project" value="InterPro"/>
</dbReference>
<dbReference type="GO" id="GO:0004638">
    <property type="term" value="F:phosphoribosylaminoimidazole carboxylase activity"/>
    <property type="evidence" value="ECO:0007669"/>
    <property type="project" value="InterPro"/>
</dbReference>
<dbReference type="SUPFAM" id="SSF51246">
    <property type="entry name" value="Rudiment single hybrid motif"/>
    <property type="match status" value="1"/>
</dbReference>
<dbReference type="InterPro" id="IPR003135">
    <property type="entry name" value="ATP-grasp_carboxylate-amine"/>
</dbReference>
<dbReference type="Proteomes" id="UP000288197">
    <property type="component" value="Unassembled WGS sequence"/>
</dbReference>
<feature type="binding site" evidence="8">
    <location>
        <position position="190"/>
    </location>
    <ligand>
        <name>ATP</name>
        <dbReference type="ChEBI" id="CHEBI:30616"/>
    </ligand>
</feature>
<feature type="binding site" evidence="8">
    <location>
        <position position="107"/>
    </location>
    <ligand>
        <name>ATP</name>
        <dbReference type="ChEBI" id="CHEBI:30616"/>
    </ligand>
</feature>
<dbReference type="Gene3D" id="3.30.470.20">
    <property type="entry name" value="ATP-grasp fold, B domain"/>
    <property type="match status" value="1"/>
</dbReference>
<comment type="similarity">
    <text evidence="8 9">Belongs to the PurK/PurT family.</text>
</comment>
<dbReference type="PANTHER" id="PTHR11609">
    <property type="entry name" value="PURINE BIOSYNTHESIS PROTEIN 6/7, PUR6/7"/>
    <property type="match status" value="1"/>
</dbReference>
<dbReference type="NCBIfam" id="TIGR01161">
    <property type="entry name" value="purK"/>
    <property type="match status" value="1"/>
</dbReference>
<protein>
    <recommendedName>
        <fullName evidence="8 9">N5-carboxyaminoimidazole ribonucleotide synthase</fullName>
        <shortName evidence="8 9">N5-CAIR synthase</shortName>
        <ecNumber evidence="8 9">6.3.4.18</ecNumber>
    </recommendedName>
    <alternativeName>
        <fullName evidence="8 9">5-(carboxyamino)imidazole ribonucleotide synthetase</fullName>
    </alternativeName>
</protein>
<dbReference type="AlphaFoldDB" id="A0A369AW35"/>
<evidence type="ECO:0000256" key="6">
    <source>
        <dbReference type="ARBA" id="ARBA00022840"/>
    </source>
</evidence>
<comment type="function">
    <text evidence="8">Catalyzes the ATP-dependent conversion of 5-aminoimidazole ribonucleotide (AIR) and HCO(3)(-) to N5-carboxyaminoimidazole ribonucleotide (N5-CAIR).</text>
</comment>
<comment type="pathway">
    <text evidence="8 9">Purine metabolism; IMP biosynthesis via de novo pathway; 5-amino-1-(5-phospho-D-ribosyl)imidazole-4-carboxylate from 5-amino-1-(5-phospho-D-ribosyl)imidazole (N5-CAIR route): step 1/2.</text>
</comment>
<dbReference type="InterPro" id="IPR040686">
    <property type="entry name" value="PurK_C"/>
</dbReference>
<dbReference type="Pfam" id="PF17769">
    <property type="entry name" value="PurK_C"/>
    <property type="match status" value="1"/>
</dbReference>
<evidence type="ECO:0000256" key="5">
    <source>
        <dbReference type="ARBA" id="ARBA00022755"/>
    </source>
</evidence>
<dbReference type="FunFam" id="3.30.1490.20:FF:000015">
    <property type="entry name" value="N5-carboxyaminoimidazole ribonucleotide synthase"/>
    <property type="match status" value="1"/>
</dbReference>
<dbReference type="SUPFAM" id="SSF56059">
    <property type="entry name" value="Glutathione synthetase ATP-binding domain-like"/>
    <property type="match status" value="1"/>
</dbReference>
<reference evidence="10 11" key="1">
    <citation type="submission" date="2017-05" db="EMBL/GenBank/DDBJ databases">
        <title>Vagococcus spp. assemblies.</title>
        <authorList>
            <person name="Gulvik C.A."/>
        </authorList>
    </citation>
    <scope>NUCLEOTIDE SEQUENCE [LARGE SCALE GENOMIC DNA]</scope>
    <source>
        <strain evidence="10 11">NCFB 2497</strain>
    </source>
</reference>
<dbReference type="EMBL" id="NGJX01000006">
    <property type="protein sequence ID" value="RSU01827.1"/>
    <property type="molecule type" value="Genomic_DNA"/>
</dbReference>
<dbReference type="GO" id="GO:0006189">
    <property type="term" value="P:'de novo' IMP biosynthetic process"/>
    <property type="evidence" value="ECO:0007669"/>
    <property type="project" value="UniProtKB-UniRule"/>
</dbReference>
<name>A0A369AW35_9ENTE</name>
<dbReference type="PANTHER" id="PTHR11609:SF5">
    <property type="entry name" value="PHOSPHORIBOSYLAMINOIMIDAZOLE CARBOXYLASE"/>
    <property type="match status" value="1"/>
</dbReference>
<dbReference type="GO" id="GO:0034028">
    <property type="term" value="F:5-(carboxyamino)imidazole ribonucleotide synthase activity"/>
    <property type="evidence" value="ECO:0007669"/>
    <property type="project" value="UniProtKB-UniRule"/>
</dbReference>
<dbReference type="InterPro" id="IPR013815">
    <property type="entry name" value="ATP_grasp_subdomain_1"/>
</dbReference>
<dbReference type="GO" id="GO:0005829">
    <property type="term" value="C:cytosol"/>
    <property type="evidence" value="ECO:0007669"/>
    <property type="project" value="TreeGrafter"/>
</dbReference>
<comment type="catalytic activity">
    <reaction evidence="8 9">
        <text>5-amino-1-(5-phospho-beta-D-ribosyl)imidazole + hydrogencarbonate + ATP = 5-carboxyamino-1-(5-phospho-D-ribosyl)imidazole + ADP + phosphate + 2 H(+)</text>
        <dbReference type="Rhea" id="RHEA:19317"/>
        <dbReference type="ChEBI" id="CHEBI:15378"/>
        <dbReference type="ChEBI" id="CHEBI:17544"/>
        <dbReference type="ChEBI" id="CHEBI:30616"/>
        <dbReference type="ChEBI" id="CHEBI:43474"/>
        <dbReference type="ChEBI" id="CHEBI:58730"/>
        <dbReference type="ChEBI" id="CHEBI:137981"/>
        <dbReference type="ChEBI" id="CHEBI:456216"/>
        <dbReference type="EC" id="6.3.4.18"/>
    </reaction>
</comment>
<dbReference type="InterPro" id="IPR016185">
    <property type="entry name" value="PreATP-grasp_dom_sf"/>
</dbReference>
<feature type="binding site" evidence="8">
    <location>
        <position position="213"/>
    </location>
    <ligand>
        <name>ATP</name>
        <dbReference type="ChEBI" id="CHEBI:30616"/>
    </ligand>
</feature>
<dbReference type="Gene3D" id="3.30.1490.20">
    <property type="entry name" value="ATP-grasp fold, A domain"/>
    <property type="match status" value="1"/>
</dbReference>
<dbReference type="NCBIfam" id="NF004675">
    <property type="entry name" value="PRK06019.1-1"/>
    <property type="match status" value="1"/>
</dbReference>
<comment type="cofactor">
    <cofactor evidence="1">
        <name>Mn(2+)</name>
        <dbReference type="ChEBI" id="CHEBI:29035"/>
    </cofactor>
</comment>
<dbReference type="GeneID" id="63146496"/>
<keyword evidence="7" id="KW-0464">Manganese</keyword>
<evidence type="ECO:0000256" key="1">
    <source>
        <dbReference type="ARBA" id="ARBA00001936"/>
    </source>
</evidence>
<dbReference type="InterPro" id="IPR011761">
    <property type="entry name" value="ATP-grasp"/>
</dbReference>
<keyword evidence="3 8" id="KW-0436">Ligase</keyword>
<feature type="binding site" evidence="8">
    <location>
        <begin position="152"/>
        <end position="158"/>
    </location>
    <ligand>
        <name>ATP</name>
        <dbReference type="ChEBI" id="CHEBI:30616"/>
    </ligand>
</feature>
<evidence type="ECO:0000256" key="3">
    <source>
        <dbReference type="ARBA" id="ARBA00022598"/>
    </source>
</evidence>
<dbReference type="Pfam" id="PF22660">
    <property type="entry name" value="RS_preATP-grasp-like"/>
    <property type="match status" value="1"/>
</dbReference>
<feature type="binding site" evidence="8">
    <location>
        <position position="147"/>
    </location>
    <ligand>
        <name>ATP</name>
        <dbReference type="ChEBI" id="CHEBI:30616"/>
    </ligand>
</feature>
<evidence type="ECO:0000256" key="7">
    <source>
        <dbReference type="ARBA" id="ARBA00023211"/>
    </source>
</evidence>
<comment type="function">
    <text evidence="9">Catalyzes the ATP-dependent conversion of 5-aminoimidazole ribonucleotide (AIR) and HCO(3)- to N5-carboxyaminoimidazole ribonucleotide (N5-CAIR).</text>
</comment>
<organism evidence="10 11">
    <name type="scientific">Vagococcus fluvialis</name>
    <dbReference type="NCBI Taxonomy" id="2738"/>
    <lineage>
        <taxon>Bacteria</taxon>
        <taxon>Bacillati</taxon>
        <taxon>Bacillota</taxon>
        <taxon>Bacilli</taxon>
        <taxon>Lactobacillales</taxon>
        <taxon>Enterococcaceae</taxon>
        <taxon>Vagococcus</taxon>
    </lineage>
</organism>
<dbReference type="Gene3D" id="3.40.50.20">
    <property type="match status" value="1"/>
</dbReference>
<dbReference type="OrthoDB" id="9804625at2"/>
<keyword evidence="6 8" id="KW-0067">ATP-binding</keyword>
<evidence type="ECO:0000313" key="10">
    <source>
        <dbReference type="EMBL" id="RSU01827.1"/>
    </source>
</evidence>
<feature type="binding site" evidence="8">
    <location>
        <begin position="182"/>
        <end position="185"/>
    </location>
    <ligand>
        <name>ATP</name>
        <dbReference type="ChEBI" id="CHEBI:30616"/>
    </ligand>
</feature>
<comment type="cofactor">
    <cofactor evidence="2">
        <name>Mg(2+)</name>
        <dbReference type="ChEBI" id="CHEBI:18420"/>
    </cofactor>
</comment>
<dbReference type="NCBIfam" id="NF004679">
    <property type="entry name" value="PRK06019.1-5"/>
    <property type="match status" value="1"/>
</dbReference>
<sequence length="373" mass="41977">MTNLIKPGETIGIIGGGQLGQMMALSAKEMGFCVGVLDPNPNAPTAQVADWSITADYDDEKAIKELVEKSSVVTYEFENVNADVLKKYVPEEKLPQGIQMLIISQNREYEKAFLDKLDLPIAPYEIIQTSKELKNAVQKIGYPSVLKTCLGGYDGKGQVVIHKKEDINEAEKLLEKSTCVLESWLKFEKEISVIVAGDSNQTYEVFPIAENHHKNNVLFKSVVPAKVSEFSLEKARQIALKIAEALTMQGVMTIEMFVTKDEEIIVNEVAPRPHNSGHYSIEGCNVSQFDLHIRGISGWPLPKIYLHQPTIMLNLLGEEVTRSQVYISEKPDWYFHYYGKDEVKAGRKMGHITIMTDNITNSLEEIKQTKIWK</sequence>
<dbReference type="Pfam" id="PF02222">
    <property type="entry name" value="ATP-grasp"/>
    <property type="match status" value="1"/>
</dbReference>
<gene>
    <name evidence="8 9" type="primary">purK</name>
    <name evidence="10" type="ORF">CBF32_07485</name>
</gene>
<dbReference type="NCBIfam" id="NF004676">
    <property type="entry name" value="PRK06019.1-2"/>
    <property type="match status" value="1"/>
</dbReference>
<dbReference type="GO" id="GO:0005524">
    <property type="term" value="F:ATP binding"/>
    <property type="evidence" value="ECO:0007669"/>
    <property type="project" value="UniProtKB-UniRule"/>
</dbReference>
<dbReference type="InterPro" id="IPR011054">
    <property type="entry name" value="Rudment_hybrid_motif"/>
</dbReference>
<dbReference type="EC" id="6.3.4.18" evidence="8 9"/>
<accession>A0A369AW35</accession>
<evidence type="ECO:0000256" key="8">
    <source>
        <dbReference type="HAMAP-Rule" id="MF_01928"/>
    </source>
</evidence>
<comment type="caution">
    <text evidence="10">The sequence shown here is derived from an EMBL/GenBank/DDBJ whole genome shotgun (WGS) entry which is preliminary data.</text>
</comment>
<proteinExistence type="inferred from homology"/>
<evidence type="ECO:0000256" key="4">
    <source>
        <dbReference type="ARBA" id="ARBA00022741"/>
    </source>
</evidence>
<evidence type="ECO:0000256" key="2">
    <source>
        <dbReference type="ARBA" id="ARBA00001946"/>
    </source>
</evidence>
<dbReference type="InterPro" id="IPR054350">
    <property type="entry name" value="PurT/PurK_preATP-grasp"/>
</dbReference>
<dbReference type="PROSITE" id="PS50975">
    <property type="entry name" value="ATP_GRASP"/>
    <property type="match status" value="1"/>
</dbReference>
<dbReference type="SUPFAM" id="SSF52440">
    <property type="entry name" value="PreATP-grasp domain"/>
    <property type="match status" value="1"/>
</dbReference>